<evidence type="ECO:0000313" key="1">
    <source>
        <dbReference type="EMBL" id="GFS69016.1"/>
    </source>
</evidence>
<evidence type="ECO:0000313" key="2">
    <source>
        <dbReference type="Proteomes" id="UP000887013"/>
    </source>
</evidence>
<keyword evidence="2" id="KW-1185">Reference proteome</keyword>
<dbReference type="EMBL" id="BMAW01095174">
    <property type="protein sequence ID" value="GFS69016.1"/>
    <property type="molecule type" value="Genomic_DNA"/>
</dbReference>
<gene>
    <name evidence="1" type="ORF">NPIL_398591</name>
</gene>
<organism evidence="1 2">
    <name type="scientific">Nephila pilipes</name>
    <name type="common">Giant wood spider</name>
    <name type="synonym">Nephila maculata</name>
    <dbReference type="NCBI Taxonomy" id="299642"/>
    <lineage>
        <taxon>Eukaryota</taxon>
        <taxon>Metazoa</taxon>
        <taxon>Ecdysozoa</taxon>
        <taxon>Arthropoda</taxon>
        <taxon>Chelicerata</taxon>
        <taxon>Arachnida</taxon>
        <taxon>Araneae</taxon>
        <taxon>Araneomorphae</taxon>
        <taxon>Entelegynae</taxon>
        <taxon>Araneoidea</taxon>
        <taxon>Nephilidae</taxon>
        <taxon>Nephila</taxon>
    </lineage>
</organism>
<sequence length="105" mass="12161">MGILSVEDNNRAQDILILHLPEKYFPTEFSALEKGSAKKMKLATSFYHRQRRQCFLSEIKADPPFGRSCKPRSQVHHVVARRKPQVKIDDVRCQSLDDEYEILCG</sequence>
<name>A0A8X6MN40_NEPPI</name>
<dbReference type="OrthoDB" id="10420846at2759"/>
<reference evidence="1" key="1">
    <citation type="submission" date="2020-08" db="EMBL/GenBank/DDBJ databases">
        <title>Multicomponent nature underlies the extraordinary mechanical properties of spider dragline silk.</title>
        <authorList>
            <person name="Kono N."/>
            <person name="Nakamura H."/>
            <person name="Mori M."/>
            <person name="Yoshida Y."/>
            <person name="Ohtoshi R."/>
            <person name="Malay A.D."/>
            <person name="Moran D.A.P."/>
            <person name="Tomita M."/>
            <person name="Numata K."/>
            <person name="Arakawa K."/>
        </authorList>
    </citation>
    <scope>NUCLEOTIDE SEQUENCE</scope>
</reference>
<dbReference type="Proteomes" id="UP000887013">
    <property type="component" value="Unassembled WGS sequence"/>
</dbReference>
<comment type="caution">
    <text evidence="1">The sequence shown here is derived from an EMBL/GenBank/DDBJ whole genome shotgun (WGS) entry which is preliminary data.</text>
</comment>
<protein>
    <submittedName>
        <fullName evidence="1">Uncharacterized protein</fullName>
    </submittedName>
</protein>
<proteinExistence type="predicted"/>
<accession>A0A8X6MN40</accession>
<dbReference type="AlphaFoldDB" id="A0A8X6MN40"/>